<dbReference type="OrthoDB" id="1884322at2"/>
<dbReference type="KEGG" id="pgin:FRZ67_19540"/>
<dbReference type="RefSeq" id="WP_147192265.1">
    <property type="nucleotide sequence ID" value="NZ_CP042435.1"/>
</dbReference>
<dbReference type="GO" id="GO:0008800">
    <property type="term" value="F:beta-lactamase activity"/>
    <property type="evidence" value="ECO:0007669"/>
    <property type="project" value="InterPro"/>
</dbReference>
<name>A0A5B8VGF8_9BACT</name>
<accession>A0A5B8VGF8</accession>
<evidence type="ECO:0000313" key="4">
    <source>
        <dbReference type="Proteomes" id="UP000321533"/>
    </source>
</evidence>
<dbReference type="SUPFAM" id="SSF56601">
    <property type="entry name" value="beta-lactamase/transpeptidase-like"/>
    <property type="match status" value="1"/>
</dbReference>
<proteinExistence type="predicted"/>
<dbReference type="InterPro" id="IPR012338">
    <property type="entry name" value="Beta-lactam/transpept-like"/>
</dbReference>
<dbReference type="Pfam" id="PF13354">
    <property type="entry name" value="Beta-lactamase2"/>
    <property type="match status" value="1"/>
</dbReference>
<dbReference type="AlphaFoldDB" id="A0A5B8VGF8"/>
<keyword evidence="3" id="KW-0378">Hydrolase</keyword>
<dbReference type="Proteomes" id="UP000321533">
    <property type="component" value="Chromosome"/>
</dbReference>
<dbReference type="Gene3D" id="3.40.710.10">
    <property type="entry name" value="DD-peptidase/beta-lactamase superfamily"/>
    <property type="match status" value="1"/>
</dbReference>
<dbReference type="GO" id="GO:0030655">
    <property type="term" value="P:beta-lactam antibiotic catabolic process"/>
    <property type="evidence" value="ECO:0007669"/>
    <property type="project" value="InterPro"/>
</dbReference>
<feature type="domain" description="Beta-lactamase class A catalytic" evidence="2">
    <location>
        <begin position="75"/>
        <end position="350"/>
    </location>
</feature>
<gene>
    <name evidence="3" type="ORF">FRZ67_19540</name>
</gene>
<protein>
    <submittedName>
        <fullName evidence="3">Serine hydrolase</fullName>
    </submittedName>
</protein>
<organism evidence="3 4">
    <name type="scientific">Panacibacter ginsenosidivorans</name>
    <dbReference type="NCBI Taxonomy" id="1813871"/>
    <lineage>
        <taxon>Bacteria</taxon>
        <taxon>Pseudomonadati</taxon>
        <taxon>Bacteroidota</taxon>
        <taxon>Chitinophagia</taxon>
        <taxon>Chitinophagales</taxon>
        <taxon>Chitinophagaceae</taxon>
        <taxon>Panacibacter</taxon>
    </lineage>
</organism>
<sequence length="433" mass="50652">MFLKRLTAVILVCFVNHIISFAQQKTGNLLATLLQKDTSAAVRKVISDPLTYRLQIIYTQIDRDKYNNPSFKNYYFNVDGNTYFNPASTVKLPLALLSLEKLNSIHINGVDKYATLLTDSTYSKQTTAYTDSTSKNYLPSLAHYIKKAFLISDNDAYNRMYEFVGQQTINRQLHNKGYTDIRITRRFTGMNEDENRHTNAIRFVDENNKLLYTQPAAYNTDSFDFSHIVKMGNAYYDRNDSLIHKPIDFTKANNLPLESLQQLLQSALFPASVPKQQRFNLSKDDYDFLYQYLSQYPSETNYPKYDTAHYYDSYVKFYFQNEGHQMPKDVRVFNKVGWAYGFMTDVSYVVDFSSKTEFMLTATIYVNSDGILNDNKYDYDSIGVPFMYRLGQLVYNYDKQRSREFKPDLKKFMINYEKRDPTDIRPLIKDADN</sequence>
<dbReference type="InterPro" id="IPR045155">
    <property type="entry name" value="Beta-lactam_cat"/>
</dbReference>
<evidence type="ECO:0000259" key="2">
    <source>
        <dbReference type="Pfam" id="PF13354"/>
    </source>
</evidence>
<dbReference type="EMBL" id="CP042435">
    <property type="protein sequence ID" value="QEC69388.1"/>
    <property type="molecule type" value="Genomic_DNA"/>
</dbReference>
<feature type="signal peptide" evidence="1">
    <location>
        <begin position="1"/>
        <end position="22"/>
    </location>
</feature>
<evidence type="ECO:0000313" key="3">
    <source>
        <dbReference type="EMBL" id="QEC69388.1"/>
    </source>
</evidence>
<keyword evidence="4" id="KW-1185">Reference proteome</keyword>
<evidence type="ECO:0000256" key="1">
    <source>
        <dbReference type="SAM" id="SignalP"/>
    </source>
</evidence>
<feature type="chain" id="PRO_5022717869" evidence="1">
    <location>
        <begin position="23"/>
        <end position="433"/>
    </location>
</feature>
<keyword evidence="1" id="KW-0732">Signal</keyword>
<reference evidence="3 4" key="1">
    <citation type="journal article" date="2016" name="Int. J. Syst. Evol. Microbiol.">
        <title>Panacibacter ginsenosidivorans gen. nov., sp. nov., with ginsenoside converting activity isolated from soil of a ginseng field.</title>
        <authorList>
            <person name="Siddiqi M.Z."/>
            <person name="Muhammad Shafi S."/>
            <person name="Choi K.D."/>
            <person name="Im W.T."/>
        </authorList>
    </citation>
    <scope>NUCLEOTIDE SEQUENCE [LARGE SCALE GENOMIC DNA]</scope>
    <source>
        <strain evidence="3 4">Gsoil1550</strain>
    </source>
</reference>